<dbReference type="AlphaFoldDB" id="A0AA92C0E6"/>
<dbReference type="EMBL" id="QDFR01000008">
    <property type="protein sequence ID" value="PVE51193.1"/>
    <property type="molecule type" value="Genomic_DNA"/>
</dbReference>
<accession>A0AA92C0E6</accession>
<name>A0AA92C0E6_RHIRH</name>
<organism evidence="2 3">
    <name type="scientific">Rhizobium rhizogenes</name>
    <name type="common">Agrobacterium rhizogenes</name>
    <dbReference type="NCBI Taxonomy" id="359"/>
    <lineage>
        <taxon>Bacteria</taxon>
        <taxon>Pseudomonadati</taxon>
        <taxon>Pseudomonadota</taxon>
        <taxon>Alphaproteobacteria</taxon>
        <taxon>Hyphomicrobiales</taxon>
        <taxon>Rhizobiaceae</taxon>
        <taxon>Rhizobium/Agrobacterium group</taxon>
        <taxon>Rhizobium</taxon>
    </lineage>
</organism>
<feature type="region of interest" description="Disordered" evidence="1">
    <location>
        <begin position="1"/>
        <end position="21"/>
    </location>
</feature>
<proteinExistence type="predicted"/>
<gene>
    <name evidence="2" type="ORF">DC430_19545</name>
</gene>
<reference evidence="2 3" key="1">
    <citation type="submission" date="2018-04" db="EMBL/GenBank/DDBJ databases">
        <authorList>
            <person name="Hagen T."/>
        </authorList>
    </citation>
    <scope>NUCLEOTIDE SEQUENCE [LARGE SCALE GENOMIC DNA]</scope>
    <source>
        <strain evidence="2 3">TPD7009</strain>
    </source>
</reference>
<protein>
    <submittedName>
        <fullName evidence="2">Uncharacterized protein</fullName>
    </submittedName>
</protein>
<sequence length="94" mass="9714">MNIDNNIGGAPYQSRSQPIEKVQTDAAVSEVSSPAFSGSTISFVNALQAGALASVLWTVNRDAVKEAAAAPSTASQGPSEAADAAWVYQAYTEH</sequence>
<dbReference type="Proteomes" id="UP000244335">
    <property type="component" value="Unassembled WGS sequence"/>
</dbReference>
<evidence type="ECO:0000313" key="2">
    <source>
        <dbReference type="EMBL" id="PVE51193.1"/>
    </source>
</evidence>
<comment type="caution">
    <text evidence="2">The sequence shown here is derived from an EMBL/GenBank/DDBJ whole genome shotgun (WGS) entry which is preliminary data.</text>
</comment>
<dbReference type="RefSeq" id="WP_113226736.1">
    <property type="nucleotide sequence ID" value="NZ_QDFR01000008.1"/>
</dbReference>
<evidence type="ECO:0000313" key="3">
    <source>
        <dbReference type="Proteomes" id="UP000244335"/>
    </source>
</evidence>
<evidence type="ECO:0000256" key="1">
    <source>
        <dbReference type="SAM" id="MobiDB-lite"/>
    </source>
</evidence>